<evidence type="ECO:0000313" key="3">
    <source>
        <dbReference type="Proteomes" id="UP000005522"/>
    </source>
</evidence>
<sequence length="225" mass="25831">MTLSPSSIAFRREPIVRLRDGAILGEEWLLDHRPLPDRKKDWLVVVMAMVEKVPVAKTPDDRFISVNADTGQLSCSHFQPLWVALARRCRETHRRLVIEWTESAKVISRDAVNLFACLREDFGVEIAIDDVGSAGLDSLWRITQIRPDWIKVDGNFFHRALTDPLTLDGLRRIVDMANENRMGCIVEWIEKAEHLDAAREYGVGYGQGFWWTKPIAQKRTPRNVL</sequence>
<feature type="domain" description="EAL" evidence="1">
    <location>
        <begin position="1"/>
        <end position="225"/>
    </location>
</feature>
<dbReference type="Proteomes" id="UP000005522">
    <property type="component" value="Chromosome"/>
</dbReference>
<dbReference type="Gene3D" id="3.20.20.450">
    <property type="entry name" value="EAL domain"/>
    <property type="match status" value="1"/>
</dbReference>
<dbReference type="RefSeq" id="WP_004872912.1">
    <property type="nucleotide sequence ID" value="NZ_CP005986.1"/>
</dbReference>
<dbReference type="SUPFAM" id="SSF141868">
    <property type="entry name" value="EAL domain-like"/>
    <property type="match status" value="1"/>
</dbReference>
<dbReference type="InterPro" id="IPR050706">
    <property type="entry name" value="Cyclic-di-GMP_PDE-like"/>
</dbReference>
<dbReference type="PANTHER" id="PTHR33121">
    <property type="entry name" value="CYCLIC DI-GMP PHOSPHODIESTERASE PDEF"/>
    <property type="match status" value="1"/>
</dbReference>
<evidence type="ECO:0000259" key="1">
    <source>
        <dbReference type="PROSITE" id="PS50883"/>
    </source>
</evidence>
<reference evidence="2 3" key="1">
    <citation type="journal article" date="2009" name="J. Bacteriol.">
        <title>Draft genome sequence of the extremely acidophilic bacterium Acidithiobacillus caldus ATCC 51756 reveals metabolic versatility in the genus Acidithiobacillus.</title>
        <authorList>
            <person name="Valdes J."/>
            <person name="Quatrini R."/>
            <person name="Hallberg K."/>
            <person name="Dopson M."/>
            <person name="Valenzuela P.D."/>
            <person name="Holmes D.S."/>
        </authorList>
    </citation>
    <scope>NUCLEOTIDE SEQUENCE [LARGE SCALE GENOMIC DNA]</scope>
    <source>
        <strain evidence="3">ATCC 51756 / DSM 8584 / KU</strain>
    </source>
</reference>
<dbReference type="CDD" id="cd01948">
    <property type="entry name" value="EAL"/>
    <property type="match status" value="1"/>
</dbReference>
<name>A0A059ZS74_ACICK</name>
<gene>
    <name evidence="2" type="ORF">Acaty_c1840</name>
</gene>
<dbReference type="PROSITE" id="PS50883">
    <property type="entry name" value="EAL"/>
    <property type="match status" value="1"/>
</dbReference>
<accession>A0A059ZS74</accession>
<dbReference type="HOGENOM" id="CLU_1212683_0_0_6"/>
<dbReference type="SMART" id="SM00052">
    <property type="entry name" value="EAL"/>
    <property type="match status" value="1"/>
</dbReference>
<dbReference type="eggNOG" id="COG2200">
    <property type="taxonomic scope" value="Bacteria"/>
</dbReference>
<dbReference type="KEGG" id="acz:Acaty_c1840"/>
<dbReference type="AlphaFoldDB" id="A0A059ZS74"/>
<evidence type="ECO:0000313" key="2">
    <source>
        <dbReference type="EMBL" id="AIA55699.1"/>
    </source>
</evidence>
<protein>
    <submittedName>
        <fullName evidence="2">Sensory box/GGDEF family protein</fullName>
    </submittedName>
</protein>
<dbReference type="InterPro" id="IPR001633">
    <property type="entry name" value="EAL_dom"/>
</dbReference>
<proteinExistence type="predicted"/>
<dbReference type="Pfam" id="PF00563">
    <property type="entry name" value="EAL"/>
    <property type="match status" value="1"/>
</dbReference>
<organism evidence="2 3">
    <name type="scientific">Acidithiobacillus caldus (strain ATCC 51756 / DSM 8584 / KU)</name>
    <dbReference type="NCBI Taxonomy" id="637389"/>
    <lineage>
        <taxon>Bacteria</taxon>
        <taxon>Pseudomonadati</taxon>
        <taxon>Pseudomonadota</taxon>
        <taxon>Acidithiobacillia</taxon>
        <taxon>Acidithiobacillales</taxon>
        <taxon>Acidithiobacillaceae</taxon>
        <taxon>Acidithiobacillus</taxon>
    </lineage>
</organism>
<dbReference type="PANTHER" id="PTHR33121:SF70">
    <property type="entry name" value="SIGNALING PROTEIN YKOW"/>
    <property type="match status" value="1"/>
</dbReference>
<dbReference type="EMBL" id="CP005986">
    <property type="protein sequence ID" value="AIA55699.1"/>
    <property type="molecule type" value="Genomic_DNA"/>
</dbReference>
<dbReference type="GO" id="GO:0071111">
    <property type="term" value="F:cyclic-guanylate-specific phosphodiesterase activity"/>
    <property type="evidence" value="ECO:0007669"/>
    <property type="project" value="InterPro"/>
</dbReference>
<dbReference type="InterPro" id="IPR035919">
    <property type="entry name" value="EAL_sf"/>
</dbReference>